<dbReference type="Pfam" id="PF04230">
    <property type="entry name" value="PS_pyruv_trans"/>
    <property type="match status" value="1"/>
</dbReference>
<protein>
    <recommendedName>
        <fullName evidence="2">Polysaccharide pyruvyl transferase domain-containing protein</fullName>
    </recommendedName>
</protein>
<organism evidence="3 4">
    <name type="scientific">Weissella viridescens</name>
    <name type="common">Lactobacillus viridescens</name>
    <dbReference type="NCBI Taxonomy" id="1629"/>
    <lineage>
        <taxon>Bacteria</taxon>
        <taxon>Bacillati</taxon>
        <taxon>Bacillota</taxon>
        <taxon>Bacilli</taxon>
        <taxon>Lactobacillales</taxon>
        <taxon>Lactobacillaceae</taxon>
        <taxon>Weissella</taxon>
    </lineage>
</organism>
<dbReference type="InterPro" id="IPR007345">
    <property type="entry name" value="Polysacch_pyruvyl_Trfase"/>
</dbReference>
<evidence type="ECO:0000313" key="3">
    <source>
        <dbReference type="EMBL" id="KRN46915.1"/>
    </source>
</evidence>
<dbReference type="OrthoDB" id="9767435at2"/>
<reference evidence="3 4" key="1">
    <citation type="journal article" date="2015" name="Genome Announc.">
        <title>Expanding the biotechnology potential of lactobacilli through comparative genomics of 213 strains and associated genera.</title>
        <authorList>
            <person name="Sun Z."/>
            <person name="Harris H.M."/>
            <person name="McCann A."/>
            <person name="Guo C."/>
            <person name="Argimon S."/>
            <person name="Zhang W."/>
            <person name="Yang X."/>
            <person name="Jeffery I.B."/>
            <person name="Cooney J.C."/>
            <person name="Kagawa T.F."/>
            <person name="Liu W."/>
            <person name="Song Y."/>
            <person name="Salvetti E."/>
            <person name="Wrobel A."/>
            <person name="Rasinkangas P."/>
            <person name="Parkhill J."/>
            <person name="Rea M.C."/>
            <person name="O'Sullivan O."/>
            <person name="Ritari J."/>
            <person name="Douillard F.P."/>
            <person name="Paul Ross R."/>
            <person name="Yang R."/>
            <person name="Briner A.E."/>
            <person name="Felis G.E."/>
            <person name="de Vos W.M."/>
            <person name="Barrangou R."/>
            <person name="Klaenhammer T.R."/>
            <person name="Caufield P.W."/>
            <person name="Cui Y."/>
            <person name="Zhang H."/>
            <person name="O'Toole P.W."/>
        </authorList>
    </citation>
    <scope>NUCLEOTIDE SEQUENCE [LARGE SCALE GENOMIC DNA]</scope>
    <source>
        <strain evidence="3 4">DSM 20410</strain>
    </source>
</reference>
<dbReference type="EMBL" id="JQBM01000001">
    <property type="protein sequence ID" value="KRN46915.1"/>
    <property type="molecule type" value="Genomic_DNA"/>
</dbReference>
<comment type="caution">
    <text evidence="3">The sequence shown here is derived from an EMBL/GenBank/DDBJ whole genome shotgun (WGS) entry which is preliminary data.</text>
</comment>
<evidence type="ECO:0000259" key="2">
    <source>
        <dbReference type="Pfam" id="PF04230"/>
    </source>
</evidence>
<evidence type="ECO:0000256" key="1">
    <source>
        <dbReference type="SAM" id="Coils"/>
    </source>
</evidence>
<sequence length="464" mass="52345">MEMQAMKKYLMRSGLHPLEYKTPGDLIARDFIGTNSGNMLYAYGIFRNLVSPDVTIESDEYVVSMSKVDDINTNYDGYIIALADAIRPDFMPTLKALTNVIRALKIPVYLIGMGVRADYGVAEADLHFEYDDIVRDFVAAVLEKSSVVGLRGDITAQYLNNLGFKQGEDHVVIGCPSMYAFGPQLKIRDLRSDFSLQSSRFKTNISKSAPEKTMDYISNLHRDYAHVSYIPQEYDEFKLLYSGGSTFSINHYPSNIHDPAYASGEAQFFLNAPTWINEMKHADFSIGTRFHGNVAATLAGTPSVTIPIDARMQELVEFHGLPYVLPERLDENPSPEALLQELDMHAPERKQAANFANFITFLKKNGLEPTIEQDPKMTYADRLEQQSNLYRAVASSEQISDVERRSRLAEGTTANLIKEKRLRAAIKHNQEKNHALTNENDKLHAQIEQLQKQLQTATENPDED</sequence>
<name>A0A0R2H1T1_WEIVI</name>
<feature type="coiled-coil region" evidence="1">
    <location>
        <begin position="426"/>
        <end position="460"/>
    </location>
</feature>
<proteinExistence type="predicted"/>
<keyword evidence="1" id="KW-0175">Coiled coil</keyword>
<evidence type="ECO:0000313" key="4">
    <source>
        <dbReference type="Proteomes" id="UP000051992"/>
    </source>
</evidence>
<feature type="domain" description="Polysaccharide pyruvyl transferase" evidence="2">
    <location>
        <begin position="99"/>
        <end position="307"/>
    </location>
</feature>
<keyword evidence="4" id="KW-1185">Reference proteome</keyword>
<accession>A0A0R2H1T1</accession>
<gene>
    <name evidence="3" type="ORF">IV50_GL000181</name>
</gene>
<dbReference type="PATRIC" id="fig|1629.5.peg.183"/>
<dbReference type="AlphaFoldDB" id="A0A0R2H1T1"/>
<dbReference type="Proteomes" id="UP000051992">
    <property type="component" value="Unassembled WGS sequence"/>
</dbReference>